<evidence type="ECO:0000313" key="2">
    <source>
        <dbReference type="EMBL" id="MBB4945582.1"/>
    </source>
</evidence>
<dbReference type="SUPFAM" id="SSF55729">
    <property type="entry name" value="Acyl-CoA N-acyltransferases (Nat)"/>
    <property type="match status" value="2"/>
</dbReference>
<dbReference type="CDD" id="cd04301">
    <property type="entry name" value="NAT_SF"/>
    <property type="match status" value="1"/>
</dbReference>
<gene>
    <name evidence="2" type="ORF">F4556_001117</name>
</gene>
<keyword evidence="3" id="KW-1185">Reference proteome</keyword>
<dbReference type="InterPro" id="IPR016181">
    <property type="entry name" value="Acyl_CoA_acyltransferase"/>
</dbReference>
<dbReference type="PROSITE" id="PS51186">
    <property type="entry name" value="GNAT"/>
    <property type="match status" value="2"/>
</dbReference>
<protein>
    <submittedName>
        <fullName evidence="2">Ribosomal protein S18 acetylase RimI-like enzyme</fullName>
    </submittedName>
</protein>
<dbReference type="AlphaFoldDB" id="A0A7W7WFB1"/>
<organism evidence="2 3">
    <name type="scientific">Kitasatospora gansuensis</name>
    <dbReference type="NCBI Taxonomy" id="258050"/>
    <lineage>
        <taxon>Bacteria</taxon>
        <taxon>Bacillati</taxon>
        <taxon>Actinomycetota</taxon>
        <taxon>Actinomycetes</taxon>
        <taxon>Kitasatosporales</taxon>
        <taxon>Streptomycetaceae</taxon>
        <taxon>Kitasatospora</taxon>
    </lineage>
</organism>
<proteinExistence type="predicted"/>
<comment type="caution">
    <text evidence="2">The sequence shown here is derived from an EMBL/GenBank/DDBJ whole genome shotgun (WGS) entry which is preliminary data.</text>
</comment>
<dbReference type="Gene3D" id="3.40.630.30">
    <property type="match status" value="2"/>
</dbReference>
<reference evidence="2 3" key="1">
    <citation type="submission" date="2020-08" db="EMBL/GenBank/DDBJ databases">
        <title>Sequencing the genomes of 1000 actinobacteria strains.</title>
        <authorList>
            <person name="Klenk H.-P."/>
        </authorList>
    </citation>
    <scope>NUCLEOTIDE SEQUENCE [LARGE SCALE GENOMIC DNA]</scope>
    <source>
        <strain evidence="2 3">DSM 44786</strain>
    </source>
</reference>
<dbReference type="Pfam" id="PF00583">
    <property type="entry name" value="Acetyltransf_1"/>
    <property type="match status" value="2"/>
</dbReference>
<dbReference type="EMBL" id="JACHJR010000001">
    <property type="protein sequence ID" value="MBB4945582.1"/>
    <property type="molecule type" value="Genomic_DNA"/>
</dbReference>
<dbReference type="Proteomes" id="UP000573327">
    <property type="component" value="Unassembled WGS sequence"/>
</dbReference>
<feature type="domain" description="N-acetyltransferase" evidence="1">
    <location>
        <begin position="1"/>
        <end position="153"/>
    </location>
</feature>
<name>A0A7W7WFB1_9ACTN</name>
<evidence type="ECO:0000259" key="1">
    <source>
        <dbReference type="PROSITE" id="PS51186"/>
    </source>
</evidence>
<evidence type="ECO:0000313" key="3">
    <source>
        <dbReference type="Proteomes" id="UP000573327"/>
    </source>
</evidence>
<dbReference type="PANTHER" id="PTHR43233:SF1">
    <property type="entry name" value="FAMILY N-ACETYLTRANSFERASE, PUTATIVE (AFU_ORTHOLOGUE AFUA_6G03350)-RELATED"/>
    <property type="match status" value="1"/>
</dbReference>
<sequence>MTDQDWQTLRTVRLRALEQNPEAFGSTLERERDRPEEYWRGRIATGAWFIARDGSHPVGLAATVASPTGQLLVSMWVDPTRRGRGVGDALVAAVLARARAEGAGTVSLTVGEDNAAARALYLRAGFRPTGEREPHPRDPGRWHEHLRARLLPDGIEISTDPARLDAALVHRWLSEDAYWALGRSREKQDRAIAGSLNFGAYDAASGAQLGYARVVTDLATFAWLCDVYVARTARGRGLGTALATAVRDHLAPYELRRVLLSTGDAHQVYARVGFEPLAEPGKWMMLDGTR</sequence>
<keyword evidence="2" id="KW-0689">Ribosomal protein</keyword>
<accession>A0A7W7WFB1</accession>
<feature type="domain" description="N-acetyltransferase" evidence="1">
    <location>
        <begin position="155"/>
        <end position="289"/>
    </location>
</feature>
<keyword evidence="2" id="KW-0687">Ribonucleoprotein</keyword>
<dbReference type="PANTHER" id="PTHR43233">
    <property type="entry name" value="FAMILY N-ACETYLTRANSFERASE, PUTATIVE (AFU_ORTHOLOGUE AFUA_6G03350)-RELATED"/>
    <property type="match status" value="1"/>
</dbReference>
<dbReference type="GO" id="GO:0005840">
    <property type="term" value="C:ribosome"/>
    <property type="evidence" value="ECO:0007669"/>
    <property type="project" value="UniProtKB-KW"/>
</dbReference>
<dbReference type="InterPro" id="IPR000182">
    <property type="entry name" value="GNAT_dom"/>
</dbReference>
<dbReference type="GO" id="GO:0016747">
    <property type="term" value="F:acyltransferase activity, transferring groups other than amino-acyl groups"/>
    <property type="evidence" value="ECO:0007669"/>
    <property type="project" value="InterPro"/>
</dbReference>
<dbReference type="InterPro" id="IPR053144">
    <property type="entry name" value="Acetyltransferase_Butenolide"/>
</dbReference>